<dbReference type="Gene3D" id="3.40.50.1820">
    <property type="entry name" value="alpha/beta hydrolase"/>
    <property type="match status" value="1"/>
</dbReference>
<protein>
    <submittedName>
        <fullName evidence="4">Carboxylesterase type B domain-containing protein</fullName>
    </submittedName>
</protein>
<dbReference type="PeptideAtlas" id="Q17541"/>
<keyword evidence="5" id="KW-1185">Reference proteome</keyword>
<dbReference type="SMR" id="Q17541"/>
<feature type="signal peptide" evidence="2">
    <location>
        <begin position="1"/>
        <end position="18"/>
    </location>
</feature>
<dbReference type="eggNOG" id="KOG1516">
    <property type="taxonomic scope" value="Eukaryota"/>
</dbReference>
<dbReference type="WormBase" id="C01B10.4a">
    <property type="protein sequence ID" value="CE34641"/>
    <property type="gene ID" value="WBGene00015279"/>
    <property type="gene designation" value="cest-5.1"/>
</dbReference>
<evidence type="ECO:0000313" key="6">
    <source>
        <dbReference type="WormBase" id="C01B10.4a"/>
    </source>
</evidence>
<keyword evidence="1" id="KW-1133">Transmembrane helix</keyword>
<dbReference type="Bgee" id="WBGene00015279">
    <property type="expression patterns" value="Expressed in material anatomical entity and 3 other cell types or tissues"/>
</dbReference>
<feature type="chain" id="PRO_5004185587" evidence="2">
    <location>
        <begin position="19"/>
        <end position="580"/>
    </location>
</feature>
<dbReference type="SUPFAM" id="SSF53474">
    <property type="entry name" value="alpha/beta-Hydrolases"/>
    <property type="match status" value="1"/>
</dbReference>
<dbReference type="AGR" id="WB:WBGene00015279"/>
<dbReference type="PANTHER" id="PTHR45580">
    <property type="entry name" value="PROTEIN CBG05369"/>
    <property type="match status" value="1"/>
</dbReference>
<dbReference type="InterPro" id="IPR002018">
    <property type="entry name" value="CarbesteraseB"/>
</dbReference>
<proteinExistence type="evidence at protein level"/>
<dbReference type="PhylomeDB" id="Q17541"/>
<name>Q17541_CAEEL</name>
<dbReference type="HOGENOM" id="CLU_458737_0_0_1"/>
<accession>Q17541</accession>
<dbReference type="Proteomes" id="UP000001940">
    <property type="component" value="Chromosome IV"/>
</dbReference>
<feature type="transmembrane region" description="Helical" evidence="1">
    <location>
        <begin position="537"/>
        <end position="559"/>
    </location>
</feature>
<sequence>MNTLRLLLLIFIINAADSLIIHTSFGHLEGAEIGDYHLFKKIPFAKPPVGNLRFQKPEAAGKWDGIRSAIEYGPACMSNSSKTKSPQKWVDEDCLHVNIFTSKKCLKSRNCAIAVYIHGGGLTYDSAVMFNDTVLLDTFVKRDVILVIPGFRLGIFSHFTVHNQNVAPNNLALYDITLALEFVKSEIHSFGGNSQKITLFGHSYGGGLASMMTFSSEINRDLSLFQQAIVMSGGFYFEELKDHIEGTKRFVEYANCSVPLKLERKMERSQQEMYMMKCLQKLSGMELLRIQRLLEDKGYPDFGGVILREPLFPDVKKFELLKSPKNIPMLTGCTNLEFDHESIKVPFGKYLEFENPDECDEKYRNDVESGVENRGNHTDKTQGIILPLKLQINNLLENNVTAYLYEYTYPKHGRHTDDLSYIMGVHAFEKDENEVHLEQVYKDMVINFIKLGEPGMGFEKSEQNESTYFDIYWNETTGERPRMRKYFEKEVTDYWLKEMIEFDQKVTETKKKLKQISLKTVPFIEKPLEQNDEAGTLIGVSLIAISIFLIGCIFGRYCCLRRRNLYIRLDGNNYENAGNF</sequence>
<keyword evidence="1" id="KW-0812">Transmembrane</keyword>
<dbReference type="RefSeq" id="NP_501022.3">
    <property type="nucleotide sequence ID" value="NM_068621.4"/>
</dbReference>
<dbReference type="InParanoid" id="Q17541"/>
<dbReference type="Pfam" id="PF00135">
    <property type="entry name" value="COesterase"/>
    <property type="match status" value="1"/>
</dbReference>
<dbReference type="PANTHER" id="PTHR45580:SF6">
    <property type="entry name" value="CARBOXYLESTERASE TYPE B DOMAIN-CONTAINING PROTEIN"/>
    <property type="match status" value="1"/>
</dbReference>
<dbReference type="GeneID" id="177429"/>
<keyword evidence="2" id="KW-0732">Signal</keyword>
<evidence type="ECO:0007829" key="7">
    <source>
        <dbReference type="PeptideAtlas" id="Q17541"/>
    </source>
</evidence>
<dbReference type="EMBL" id="BX284604">
    <property type="protein sequence ID" value="CCD62326.1"/>
    <property type="molecule type" value="Genomic_DNA"/>
</dbReference>
<dbReference type="CTD" id="177429"/>
<evidence type="ECO:0000256" key="2">
    <source>
        <dbReference type="SAM" id="SignalP"/>
    </source>
</evidence>
<reference evidence="4 5" key="1">
    <citation type="journal article" date="1998" name="Science">
        <title>Genome sequence of the nematode C. elegans: a platform for investigating biology.</title>
        <authorList>
            <consortium name="The C. elegans sequencing consortium"/>
            <person name="Sulson J.E."/>
            <person name="Waterston R."/>
        </authorList>
    </citation>
    <scope>NUCLEOTIDE SEQUENCE [LARGE SCALE GENOMIC DNA]</scope>
    <source>
        <strain evidence="4 5">Bristol N2</strain>
    </source>
</reference>
<dbReference type="PIR" id="T30972">
    <property type="entry name" value="T30972"/>
</dbReference>
<evidence type="ECO:0000313" key="4">
    <source>
        <dbReference type="EMBL" id="CCD62326.1"/>
    </source>
</evidence>
<dbReference type="ESTHER" id="caeel-c01b10.4">
    <property type="family name" value="Carb_B_Nematoda"/>
</dbReference>
<evidence type="ECO:0000256" key="1">
    <source>
        <dbReference type="SAM" id="Phobius"/>
    </source>
</evidence>
<dbReference type="OrthoDB" id="19653at2759"/>
<organism evidence="4 5">
    <name type="scientific">Caenorhabditis elegans</name>
    <dbReference type="NCBI Taxonomy" id="6239"/>
    <lineage>
        <taxon>Eukaryota</taxon>
        <taxon>Metazoa</taxon>
        <taxon>Ecdysozoa</taxon>
        <taxon>Nematoda</taxon>
        <taxon>Chromadorea</taxon>
        <taxon>Rhabditida</taxon>
        <taxon>Rhabditina</taxon>
        <taxon>Rhabditomorpha</taxon>
        <taxon>Rhabditoidea</taxon>
        <taxon>Rhabditidae</taxon>
        <taxon>Peloderinae</taxon>
        <taxon>Caenorhabditis</taxon>
    </lineage>
</organism>
<dbReference type="STRING" id="6239.C01B10.4a.1"/>
<dbReference type="AlphaFoldDB" id="Q17541"/>
<dbReference type="InterPro" id="IPR029058">
    <property type="entry name" value="AB_hydrolase_fold"/>
</dbReference>
<keyword evidence="1" id="KW-0472">Membrane</keyword>
<keyword evidence="7" id="KW-1267">Proteomics identification</keyword>
<dbReference type="ExpressionAtlas" id="Q17541">
    <property type="expression patterns" value="baseline and differential"/>
</dbReference>
<dbReference type="FunCoup" id="Q17541">
    <property type="interactions" value="1"/>
</dbReference>
<evidence type="ECO:0000313" key="5">
    <source>
        <dbReference type="Proteomes" id="UP000001940"/>
    </source>
</evidence>
<gene>
    <name evidence="4 6" type="primary">cest-5.1</name>
    <name evidence="6" type="ORF">C01B10.4</name>
    <name evidence="4" type="ORF">CELE_C01B10.4</name>
</gene>
<feature type="domain" description="Carboxylesterase type B" evidence="3">
    <location>
        <begin position="18"/>
        <end position="488"/>
    </location>
</feature>
<dbReference type="UCSC" id="C01B10.4">
    <property type="organism name" value="c. elegans"/>
</dbReference>
<dbReference type="OMA" id="NCAIAVY"/>
<evidence type="ECO:0000259" key="3">
    <source>
        <dbReference type="Pfam" id="PF00135"/>
    </source>
</evidence>
<dbReference type="PaxDb" id="6239-C01B10.4"/>